<dbReference type="SUPFAM" id="SSF53335">
    <property type="entry name" value="S-adenosyl-L-methionine-dependent methyltransferases"/>
    <property type="match status" value="1"/>
</dbReference>
<dbReference type="GO" id="GO:0006584">
    <property type="term" value="P:catecholamine metabolic process"/>
    <property type="evidence" value="ECO:0007669"/>
    <property type="project" value="UniProtKB-KW"/>
</dbReference>
<accession>A0A7R9YA48</accession>
<keyword evidence="2" id="KW-0489">Methyltransferase</keyword>
<sequence length="314" mass="34484">MPHACWAENKSWPSKVCRAVVWLNRACLGNDAKSSGKAPGIPIFLSLEDASVTAEAMADEWALFSAEESPEEGVNAQELLKIRDAANGVLSFHSGVEESLLLQVEREAPDGDWESVLQVVDHFCYGSHWMMHCGDQKATVLEQALESQQAVVAERGLRALELGTYCGYSAVRLAGKLREGDSLISVDVKQSCVGWAGRLLHKAGLHDRVTLLLGTLAQLCESGEIHGSFDFVFLDHAKDSYLEDLRLLVESSMLTPGCRVVADNVLCFQPLTEYLDYVRDPEGPFSESELHEGRIEYSAEEEGIQDGVEVSIAR</sequence>
<dbReference type="Pfam" id="PF01596">
    <property type="entry name" value="Methyltransf_3"/>
    <property type="match status" value="1"/>
</dbReference>
<protein>
    <recommendedName>
        <fullName evidence="1">catechol O-methyltransferase</fullName>
        <ecNumber evidence="1">2.1.1.6</ecNumber>
    </recommendedName>
</protein>
<name>A0A7R9YA48_9STRA</name>
<reference evidence="7" key="1">
    <citation type="submission" date="2021-01" db="EMBL/GenBank/DDBJ databases">
        <authorList>
            <person name="Corre E."/>
            <person name="Pelletier E."/>
            <person name="Niang G."/>
            <person name="Scheremetjew M."/>
            <person name="Finn R."/>
            <person name="Kale V."/>
            <person name="Holt S."/>
            <person name="Cochrane G."/>
            <person name="Meng A."/>
            <person name="Brown T."/>
            <person name="Cohen L."/>
        </authorList>
    </citation>
    <scope>NUCLEOTIDE SEQUENCE</scope>
    <source>
        <strain evidence="7">CCMP2078</strain>
    </source>
</reference>
<dbReference type="PANTHER" id="PTHR43836">
    <property type="entry name" value="CATECHOL O-METHYLTRANSFERASE 1-RELATED"/>
    <property type="match status" value="1"/>
</dbReference>
<gene>
    <name evidence="7" type="ORF">PPYR1160_LOCUS4536</name>
</gene>
<dbReference type="CDD" id="cd02440">
    <property type="entry name" value="AdoMet_MTases"/>
    <property type="match status" value="1"/>
</dbReference>
<keyword evidence="4" id="KW-0949">S-adenosyl-L-methionine</keyword>
<evidence type="ECO:0000256" key="6">
    <source>
        <dbReference type="ARBA" id="ARBA00023453"/>
    </source>
</evidence>
<evidence type="ECO:0000256" key="4">
    <source>
        <dbReference type="ARBA" id="ARBA00022691"/>
    </source>
</evidence>
<evidence type="ECO:0000256" key="3">
    <source>
        <dbReference type="ARBA" id="ARBA00022679"/>
    </source>
</evidence>
<dbReference type="PROSITE" id="PS51682">
    <property type="entry name" value="SAM_OMT_I"/>
    <property type="match status" value="1"/>
</dbReference>
<keyword evidence="3" id="KW-0808">Transferase</keyword>
<dbReference type="AlphaFoldDB" id="A0A7R9YA48"/>
<dbReference type="GO" id="GO:0032259">
    <property type="term" value="P:methylation"/>
    <property type="evidence" value="ECO:0007669"/>
    <property type="project" value="UniProtKB-KW"/>
</dbReference>
<evidence type="ECO:0000256" key="1">
    <source>
        <dbReference type="ARBA" id="ARBA00012880"/>
    </source>
</evidence>
<dbReference type="EMBL" id="HBEA01005909">
    <property type="protein sequence ID" value="CAD8255044.1"/>
    <property type="molecule type" value="Transcribed_RNA"/>
</dbReference>
<dbReference type="InterPro" id="IPR029063">
    <property type="entry name" value="SAM-dependent_MTases_sf"/>
</dbReference>
<evidence type="ECO:0000313" key="7">
    <source>
        <dbReference type="EMBL" id="CAD8255044.1"/>
    </source>
</evidence>
<dbReference type="PANTHER" id="PTHR43836:SF2">
    <property type="entry name" value="CATECHOL O-METHYLTRANSFERASE 1-RELATED"/>
    <property type="match status" value="1"/>
</dbReference>
<evidence type="ECO:0000256" key="5">
    <source>
        <dbReference type="ARBA" id="ARBA00022939"/>
    </source>
</evidence>
<keyword evidence="5" id="KW-0128">Catecholamine metabolism</keyword>
<evidence type="ECO:0000256" key="2">
    <source>
        <dbReference type="ARBA" id="ARBA00022603"/>
    </source>
</evidence>
<dbReference type="Gene3D" id="3.40.50.150">
    <property type="entry name" value="Vaccinia Virus protein VP39"/>
    <property type="match status" value="1"/>
</dbReference>
<organism evidence="7">
    <name type="scientific">Pinguiococcus pyrenoidosus</name>
    <dbReference type="NCBI Taxonomy" id="172671"/>
    <lineage>
        <taxon>Eukaryota</taxon>
        <taxon>Sar</taxon>
        <taxon>Stramenopiles</taxon>
        <taxon>Ochrophyta</taxon>
        <taxon>Pinguiophyceae</taxon>
        <taxon>Pinguiochrysidales</taxon>
        <taxon>Pinguiochrysidaceae</taxon>
        <taxon>Pinguiococcus</taxon>
    </lineage>
</organism>
<dbReference type="InterPro" id="IPR002935">
    <property type="entry name" value="SAM_O-MeTrfase"/>
</dbReference>
<proteinExistence type="inferred from homology"/>
<comment type="similarity">
    <text evidence="6">Belongs to the class I-like SAM-binding methyltransferase superfamily. Cation-dependent O-methyltransferase family.</text>
</comment>
<dbReference type="EC" id="2.1.1.6" evidence="1"/>
<dbReference type="GO" id="GO:0016206">
    <property type="term" value="F:catechol O-methyltransferase activity"/>
    <property type="evidence" value="ECO:0007669"/>
    <property type="project" value="UniProtKB-EC"/>
</dbReference>